<gene>
    <name evidence="1" type="ORF">NCTC8261_02175</name>
</gene>
<sequence>MTLEAVDKIAVLHYLTWTAFAFGQHGRLIGESWHIVVPVADG</sequence>
<organism evidence="1 2">
    <name type="scientific">Salmonella enterica I</name>
    <dbReference type="NCBI Taxonomy" id="59201"/>
    <lineage>
        <taxon>Bacteria</taxon>
        <taxon>Pseudomonadati</taxon>
        <taxon>Pseudomonadota</taxon>
        <taxon>Gammaproteobacteria</taxon>
        <taxon>Enterobacterales</taxon>
        <taxon>Enterobacteriaceae</taxon>
        <taxon>Salmonella</taxon>
    </lineage>
</organism>
<dbReference type="EMBL" id="UGXT01000002">
    <property type="protein sequence ID" value="SUH35933.1"/>
    <property type="molecule type" value="Genomic_DNA"/>
</dbReference>
<protein>
    <submittedName>
        <fullName evidence="1">Uncharacterized protein</fullName>
    </submittedName>
</protein>
<reference evidence="1 2" key="1">
    <citation type="submission" date="2018-06" db="EMBL/GenBank/DDBJ databases">
        <authorList>
            <consortium name="Pathogen Informatics"/>
            <person name="Doyle S."/>
        </authorList>
    </citation>
    <scope>NUCLEOTIDE SEQUENCE [LARGE SCALE GENOMIC DNA]</scope>
    <source>
        <strain evidence="1 2">NCTC8261</strain>
    </source>
</reference>
<evidence type="ECO:0000313" key="1">
    <source>
        <dbReference type="EMBL" id="SUH35933.1"/>
    </source>
</evidence>
<dbReference type="AlphaFoldDB" id="A0A379WPJ4"/>
<evidence type="ECO:0000313" key="2">
    <source>
        <dbReference type="Proteomes" id="UP000254712"/>
    </source>
</evidence>
<proteinExistence type="predicted"/>
<accession>A0A379WPJ4</accession>
<name>A0A379WPJ4_SALET</name>
<dbReference type="Proteomes" id="UP000254712">
    <property type="component" value="Unassembled WGS sequence"/>
</dbReference>